<gene>
    <name evidence="2" type="ORF">R3P38DRAFT_3026683</name>
</gene>
<feature type="region of interest" description="Disordered" evidence="1">
    <location>
        <begin position="55"/>
        <end position="164"/>
    </location>
</feature>
<dbReference type="Proteomes" id="UP001362999">
    <property type="component" value="Unassembled WGS sequence"/>
</dbReference>
<organism evidence="2 3">
    <name type="scientific">Favolaschia claudopus</name>
    <dbReference type="NCBI Taxonomy" id="2862362"/>
    <lineage>
        <taxon>Eukaryota</taxon>
        <taxon>Fungi</taxon>
        <taxon>Dikarya</taxon>
        <taxon>Basidiomycota</taxon>
        <taxon>Agaricomycotina</taxon>
        <taxon>Agaricomycetes</taxon>
        <taxon>Agaricomycetidae</taxon>
        <taxon>Agaricales</taxon>
        <taxon>Marasmiineae</taxon>
        <taxon>Mycenaceae</taxon>
        <taxon>Favolaschia</taxon>
    </lineage>
</organism>
<evidence type="ECO:0000313" key="3">
    <source>
        <dbReference type="Proteomes" id="UP001362999"/>
    </source>
</evidence>
<keyword evidence="3" id="KW-1185">Reference proteome</keyword>
<comment type="caution">
    <text evidence="2">The sequence shown here is derived from an EMBL/GenBank/DDBJ whole genome shotgun (WGS) entry which is preliminary data.</text>
</comment>
<feature type="compositionally biased region" description="Acidic residues" evidence="1">
    <location>
        <begin position="129"/>
        <end position="154"/>
    </location>
</feature>
<evidence type="ECO:0000256" key="1">
    <source>
        <dbReference type="SAM" id="MobiDB-lite"/>
    </source>
</evidence>
<reference evidence="2 3" key="1">
    <citation type="journal article" date="2024" name="J Genomics">
        <title>Draft genome sequencing and assembly of Favolaschia claudopus CIRM-BRFM 2984 isolated from oak limbs.</title>
        <authorList>
            <person name="Navarro D."/>
            <person name="Drula E."/>
            <person name="Chaduli D."/>
            <person name="Cazenave R."/>
            <person name="Ahrendt S."/>
            <person name="Wang J."/>
            <person name="Lipzen A."/>
            <person name="Daum C."/>
            <person name="Barry K."/>
            <person name="Grigoriev I.V."/>
            <person name="Favel A."/>
            <person name="Rosso M.N."/>
            <person name="Martin F."/>
        </authorList>
    </citation>
    <scope>NUCLEOTIDE SEQUENCE [LARGE SCALE GENOMIC DNA]</scope>
    <source>
        <strain evidence="2 3">CIRM-BRFM 2984</strain>
    </source>
</reference>
<dbReference type="EMBL" id="JAWWNJ010000069">
    <property type="protein sequence ID" value="KAK7007918.1"/>
    <property type="molecule type" value="Genomic_DNA"/>
</dbReference>
<protein>
    <submittedName>
        <fullName evidence="2">Uncharacterized protein</fullName>
    </submittedName>
</protein>
<evidence type="ECO:0000313" key="2">
    <source>
        <dbReference type="EMBL" id="KAK7007918.1"/>
    </source>
</evidence>
<feature type="compositionally biased region" description="Basic residues" evidence="1">
    <location>
        <begin position="69"/>
        <end position="95"/>
    </location>
</feature>
<sequence>MPEDGVLCLICREMGFEKCQKKTTGHGIGAFKVHTECCARPEGNRQTFSMHVARPDDPTFIATPVMRPRPQKKKKKGKKGKKKKSNQSKKKKKKKPVDPFLCQACYSPPSDADPEGGEVDGPSEVHSEGEDEHDNEIEEEGGESSENDDKEEELPSGPRPDYLTVPAADYVNDLEIEGRLTPLHRGKEVVMIISNDEPGQSFAVRVNFGLEGHCFWMPTAMYRTIVSKPTIPRGQKSRAYEIPAEFCDGPPEAPRIISIQAAFIRPEWTLVFCDHNVMITFHVMRLRGKVEEDDLKPGSQLWPLLWSKTHGPVHTHEPDAKVEALETWRREMVDTKNCTPIFLAMKATQTVFNGSGAQEATDQLQEAFISPLMPACQVCQSDSVWQRFKTVVLEYEATREALALPSSKLPYVSGPRPFRFNSNAHKLYHAFISTYRRSRVCFTKERLEMAHNLGLFDPQAIIQANGRAIAPPGGNSFFSAENYPPRVMLASELRTDRAQKKVFVPNYSVTIEGCTTYTPFVAQGPAEWKKILSWSRVQTDVLDVLNKTTLGMYSFRVFVDQVWSAKRTADAPLPPRTVVLSGNSRSKRPLAPVIAKAAVRAKRKSENMIGADKENIDINEGRVTRAMKRQRNSQ</sequence>
<name>A0AAW0AFM0_9AGAR</name>
<proteinExistence type="predicted"/>
<accession>A0AAW0AFM0</accession>
<dbReference type="AlphaFoldDB" id="A0AAW0AFM0"/>